<dbReference type="InterPro" id="IPR014262">
    <property type="entry name" value="HAF_rpt"/>
</dbReference>
<dbReference type="RefSeq" id="WP_147868679.1">
    <property type="nucleotide sequence ID" value="NZ_CP036264.1"/>
</dbReference>
<protein>
    <submittedName>
        <fullName evidence="6">FG-GAP repeat protein</fullName>
    </submittedName>
</protein>
<feature type="domain" description="Calx-beta" evidence="5">
    <location>
        <begin position="60"/>
        <end position="158"/>
    </location>
</feature>
<dbReference type="EMBL" id="CP036264">
    <property type="protein sequence ID" value="QEF99255.1"/>
    <property type="molecule type" value="Genomic_DNA"/>
</dbReference>
<dbReference type="InterPro" id="IPR038081">
    <property type="entry name" value="CalX-like_sf"/>
</dbReference>
<reference evidence="6 7" key="1">
    <citation type="submission" date="2019-02" db="EMBL/GenBank/DDBJ databases">
        <title>Planctomycetal bacteria perform biofilm scaping via a novel small molecule.</title>
        <authorList>
            <person name="Jeske O."/>
            <person name="Boedeker C."/>
            <person name="Wiegand S."/>
            <person name="Breitling P."/>
            <person name="Kallscheuer N."/>
            <person name="Jogler M."/>
            <person name="Rohde M."/>
            <person name="Petersen J."/>
            <person name="Medema M.H."/>
            <person name="Surup F."/>
            <person name="Jogler C."/>
        </authorList>
    </citation>
    <scope>NUCLEOTIDE SEQUENCE [LARGE SCALE GENOMIC DNA]</scope>
    <source>
        <strain evidence="6 7">Mal15</strain>
    </source>
</reference>
<keyword evidence="2" id="KW-0677">Repeat</keyword>
<accession>A0A5B9MI41</accession>
<dbReference type="Pfam" id="PF03160">
    <property type="entry name" value="Calx-beta"/>
    <property type="match status" value="1"/>
</dbReference>
<dbReference type="PANTHER" id="PTHR44103">
    <property type="entry name" value="PROPROTEIN CONVERTASE P"/>
    <property type="match status" value="1"/>
</dbReference>
<dbReference type="Gene3D" id="2.60.40.10">
    <property type="entry name" value="Immunoglobulins"/>
    <property type="match status" value="1"/>
</dbReference>
<name>A0A5B9MI41_9BACT</name>
<dbReference type="InterPro" id="IPR022435">
    <property type="entry name" value="Surface-anchored_actinobac"/>
</dbReference>
<dbReference type="InterPro" id="IPR013517">
    <property type="entry name" value="FG-GAP"/>
</dbReference>
<dbReference type="SMART" id="SM00237">
    <property type="entry name" value="Calx_beta"/>
    <property type="match status" value="1"/>
</dbReference>
<feature type="region of interest" description="Disordered" evidence="4">
    <location>
        <begin position="2665"/>
        <end position="2691"/>
    </location>
</feature>
<evidence type="ECO:0000256" key="2">
    <source>
        <dbReference type="ARBA" id="ARBA00022737"/>
    </source>
</evidence>
<dbReference type="NCBIfam" id="NF012211">
    <property type="entry name" value="tand_rpt_95"/>
    <property type="match status" value="4"/>
</dbReference>
<evidence type="ECO:0000313" key="6">
    <source>
        <dbReference type="EMBL" id="QEF99255.1"/>
    </source>
</evidence>
<keyword evidence="7" id="KW-1185">Reference proteome</keyword>
<dbReference type="PANTHER" id="PTHR44103:SF1">
    <property type="entry name" value="PROPROTEIN CONVERTASE P"/>
    <property type="match status" value="1"/>
</dbReference>
<keyword evidence="1" id="KW-0732">Signal</keyword>
<dbReference type="SUPFAM" id="SSF141072">
    <property type="entry name" value="CalX-like"/>
    <property type="match status" value="1"/>
</dbReference>
<sequence length="3034" mass="318872">MTDGISEDDALWMLDDSHSHYNFGFSKPGRYEVDVKVSGYFGDDGLATANAAGLSKSQEVTLYFSVISVGQLQFGADSYAVDEDAGTASIDVIRGGGSDGRVTVNYATSNGTADAGQDYTATTGTLEFLDGETVKTIAIPITEELVGEGDETFQVTLSSPTPANMNGYLVDVEGDANGLLGQTTTAVVTIADGAVNTPPTLAQIDDQFVAKNGSTGSIALVVGDAETAVADLVVTATSSNTTVVPEGNITLGGNGADRTITITPGADQIGSTTITVTVTDGSGLQTSESFELNVSGGLVPFGMASHYGGDSMQRLAVADFTGDGTPDVVSVAGYAGSMTFMEGIGDGGFLAPIGINADAGLFVGTFSTTDFDGDNDLDFIIAEYTFDTVTGAATDGELVLYRNDGAGQFSRTVLRQGLPAVNRNAAGDINADGRPDVVYSKGSTSLVLQTQNAAGELEPEIVLASLSSRASVVLEDIDNDGDLDIVASDSSAGTLLVFVNDGAGNFGTPQTLTAEVGRPSLEEVVDLNGDGRPDLIVKEGSSPTAGYYPQTADGSFGGRVELPINARTIDSLSTADFNGDGILDVGFTNRDWDDAYSYFDFNVGWLYGKGGGGFGPSIVAQRFASVSYDFATADLDGDSDPDIVAAVLQDPGVAVLLNQSAEDPMRFIAPEARTYTAGDPIDLQIFFGLPITVTGTPRIALTLGAETVYAEYAAGSGTSTLQFTYQVADTDVDLDGVQLASNVIDLNGGTLSDPLGSDAALQFPTTVLEGVIVNAVGPVVAQISRIDTTPTESEMVRFRVEFAEAVEGVDVVDFDAQMFDGDISGATIESVTGSGDTYELTVSTGTGSGVLALSVKESATITDLQGDPLARGYVGGEVYTLRRSAPGPIDVYYTKGHGDYRPVLNGGQLTYVLHGDPAEVPSGEVPSDEISTYVDSTGIVNRPEDQAYEFLGVGGNEPLYVIPNIQSPTLPFLGFSGESVPEGAFASYVPDHPNVTSSSARPYIKLEMLDVRSTSGGEFSMWSNPPSWNPSAGVSVYMATSDGISDADALFLRVGSHGHFNVGFSEPGVYEVDVFASGYLDNDRNGEYDPLKDNYIESGIVTMVFAVDTLGAMDDSFSVYEGETLTGDVSANDEWHAAMGDYAASVETDPAHGTLSLDADGSFTYQPDAGFTGTDSFTYRVTNERGGFTTATATIGVSANRLVPFAMPQYHGGAFASGTWGQTTGDFNGDGNVDLIVAGDQQNSLTFMQGNGDGTFQAEQLLNPNTDVRSQGLTAVDYDGDGDWDLLVYEYNQATVDGTADEATITLYRNDGAANFSREILFGGLIQGYWIDAGDVNGDGRVDVAYSGYRYISSTRTIVSEKAVVLQQSDGTLGDKTVLTDDYYGEFIMEDVDGDGHQDVVSTGSVFDSTTFTSTSYLQLFRGNGDGTFQSPLDVNSNANPKIYQVIDLNGDGLKDLLVSDRGTESHLGYYPQLEGGSFAERVTLTPGYLYSQLSVATEMNGDGVPDIVSYSYKGGYQVTWSPGLGGGAFGDPILVSSDVINGELHVADVDNDSYPDIINSGGSSATRLAPVGIFLNKTGEDPMVLLPPAARTRIGGDPIELQIYFGFPIEVSGTPRVPIQVGENTVYADYISGSGTPFLSFRYTIADTDIDLDGVQLAGNVIDLNGATLTDPVGGDAVLEFPNVLFDGVFVNAVGPLVRGITRLESTPTDVDSVRFEIEFAEEVTNVDASDFEVVMNAGDLAGAVIDSVTGSGNTYVVTVLTGTGSGTLALSVKDDASLTNMEGDPLARGYFGGEVYTLRRGTPEPIEHYFSDQHADCRPVWNDGEMTLAIHGAAEVIPGGEISSDAIYTYADSNALVERPDDAAYDFVGVDAGQSLYVLPSSQVPGVPFLGFTNGDIPSGLFASYVPDDPRVTSSTPRPYLRYEMTDMRSSSGGEFSLWSTPSSGPRVYMTTSDGISSEDVLWSSGHLHRNLGFSKPGTYEVDVFISGYLDVNANGVYDEGLDPYYESGIQTMVFAVDTLGATDDVFFVADGETLGGDVSVNDDWHASMGDYTASVETDPTNGTLTLHADGSFSYQTHAGFTGTDSFTYRVTNQRGGFTTATVTLAGTHSPIVNDDSYSVDEDGSLTVGGDGVLGNDVDADGDVLKAALVSAPLHGSLVLNPDGSFEYVPEANFFGTDSFTYTATDVQYQVTALGTLGGNTSFALDVNNLNQVTGNSGIVSGSSNPLHAFRWTDGELIDLGVVEGTGDNNFSRGYAINDAGVVVGESDNSASKAFRWENGVIANLGTLGGTSAVASDINNLGQIVGSSSNGAATKPFVYVDGLMLELPTIAGNAASTGRAWGISPDGRFIVGVTRADDAEFLSHASLWQRQADGNYTVVDMGALMDEDHYSYAHAVNDSGNAVGASVVGTVSPTSSTSLYHGFVYHDGEMVDVGSLGYHPTYVHSELKDINATDQFVGSVTRFYNFAAFGGAAVLGELVAGQTAMIDLNQLVDQGSGWTFLSAEGINDGRSIVGYGTFDGMSRAFLLTPVSARDDESIFGNVATVTIDVNPQPDAPVAVDDAYVVGRGSSVHGNVLFNDWDADGDPLVAELGATVMKGNLSFAADGSFVYTPSSGFDGSDSFVYSVRDGSGAVSTATVVIGAAQHRTFDTMLSGGHADIGLALGEHDHADDDGHDHGHDHGHHDEDPRWNLHIHDEENDAEHDPADALLYVGMGGYTQRTGEISAPEFDFLGAAGDEFFYVLPAIETPGLLFLGLGTEEIAEGTLLDGIARLQLKSVNGPGEFSLWETGPEGVRVLMATSDGTNHADHVVVQEHAHRHVNYGFSKSGLYEITVQATGTLADGDTLVSEDVTYFFQVGNTVSEIDVAGGQQQRSFVRSLDLTFASDEGLSEIADQRRIRLTQYDVNGENGFDVLDPARIPALSVAGNVLHLDFGSHGIGGNRSTTLGNGLYRVSVDVDGDGAYDVDKYFHRLFGDVDGDGAVSQSDLDQIIAAIGTNDPESDVDGSRRVNAIDRILASRSLGQQLADGIGLDD</sequence>
<dbReference type="InterPro" id="IPR018247">
    <property type="entry name" value="EF_Hand_1_Ca_BS"/>
</dbReference>
<keyword evidence="3" id="KW-0106">Calcium</keyword>
<dbReference type="SUPFAM" id="SSF69318">
    <property type="entry name" value="Integrin alpha N-terminal domain"/>
    <property type="match status" value="3"/>
</dbReference>
<dbReference type="GO" id="GO:0007154">
    <property type="term" value="P:cell communication"/>
    <property type="evidence" value="ECO:0007669"/>
    <property type="project" value="InterPro"/>
</dbReference>
<dbReference type="GO" id="GO:0016020">
    <property type="term" value="C:membrane"/>
    <property type="evidence" value="ECO:0007669"/>
    <property type="project" value="InterPro"/>
</dbReference>
<dbReference type="InterPro" id="IPR013783">
    <property type="entry name" value="Ig-like_fold"/>
</dbReference>
<evidence type="ECO:0000313" key="7">
    <source>
        <dbReference type="Proteomes" id="UP000321353"/>
    </source>
</evidence>
<dbReference type="Proteomes" id="UP000321353">
    <property type="component" value="Chromosome"/>
</dbReference>
<dbReference type="PROSITE" id="PS00018">
    <property type="entry name" value="EF_HAND_1"/>
    <property type="match status" value="1"/>
</dbReference>
<dbReference type="NCBIfam" id="NF038134">
    <property type="entry name" value="choice_anch_M"/>
    <property type="match status" value="3"/>
</dbReference>
<dbReference type="Gene3D" id="2.60.40.3440">
    <property type="match status" value="3"/>
</dbReference>
<evidence type="ECO:0000256" key="4">
    <source>
        <dbReference type="SAM" id="MobiDB-lite"/>
    </source>
</evidence>
<proteinExistence type="predicted"/>
<evidence type="ECO:0000259" key="5">
    <source>
        <dbReference type="SMART" id="SM00237"/>
    </source>
</evidence>
<feature type="compositionally biased region" description="Basic and acidic residues" evidence="4">
    <location>
        <begin position="2666"/>
        <end position="2691"/>
    </location>
</feature>
<dbReference type="NCBIfam" id="TIGR03769">
    <property type="entry name" value="P_ac_wall_RPT"/>
    <property type="match status" value="1"/>
</dbReference>
<dbReference type="Pfam" id="PF17963">
    <property type="entry name" value="Big_9"/>
    <property type="match status" value="4"/>
</dbReference>
<dbReference type="Gene3D" id="2.60.40.2810">
    <property type="match status" value="1"/>
</dbReference>
<dbReference type="NCBIfam" id="TIGR02913">
    <property type="entry name" value="HAF_rpt"/>
    <property type="match status" value="1"/>
</dbReference>
<dbReference type="Pfam" id="PF13517">
    <property type="entry name" value="FG-GAP_3"/>
    <property type="match status" value="4"/>
</dbReference>
<organism evidence="6 7">
    <name type="scientific">Stieleria maiorica</name>
    <dbReference type="NCBI Taxonomy" id="2795974"/>
    <lineage>
        <taxon>Bacteria</taxon>
        <taxon>Pseudomonadati</taxon>
        <taxon>Planctomycetota</taxon>
        <taxon>Planctomycetia</taxon>
        <taxon>Pirellulales</taxon>
        <taxon>Pirellulaceae</taxon>
        <taxon>Stieleria</taxon>
    </lineage>
</organism>
<gene>
    <name evidence="6" type="ORF">Mal15_33170</name>
</gene>
<dbReference type="Gene3D" id="2.130.10.130">
    <property type="entry name" value="Integrin alpha, N-terminal"/>
    <property type="match status" value="2"/>
</dbReference>
<evidence type="ECO:0000256" key="3">
    <source>
        <dbReference type="ARBA" id="ARBA00022837"/>
    </source>
</evidence>
<dbReference type="InterPro" id="IPR003644">
    <property type="entry name" value="Calx_beta"/>
</dbReference>
<dbReference type="KEGG" id="smam:Mal15_33170"/>
<evidence type="ECO:0000256" key="1">
    <source>
        <dbReference type="ARBA" id="ARBA00022729"/>
    </source>
</evidence>
<dbReference type="InterPro" id="IPR028994">
    <property type="entry name" value="Integrin_alpha_N"/>
</dbReference>
<dbReference type="Gene3D" id="2.60.40.2030">
    <property type="match status" value="1"/>
</dbReference>